<dbReference type="SUPFAM" id="SSF55729">
    <property type="entry name" value="Acyl-CoA N-acyltransferases (Nat)"/>
    <property type="match status" value="1"/>
</dbReference>
<dbReference type="GO" id="GO:0008080">
    <property type="term" value="F:N-acetyltransferase activity"/>
    <property type="evidence" value="ECO:0007669"/>
    <property type="project" value="TreeGrafter"/>
</dbReference>
<dbReference type="PANTHER" id="PTHR20905">
    <property type="entry name" value="N-ACETYLTRANSFERASE-RELATED"/>
    <property type="match status" value="1"/>
</dbReference>
<evidence type="ECO:0000313" key="2">
    <source>
        <dbReference type="Proteomes" id="UP000005204"/>
    </source>
</evidence>
<organism evidence="1 2">
    <name type="scientific">Bombyx mori</name>
    <name type="common">Silk moth</name>
    <dbReference type="NCBI Taxonomy" id="7091"/>
    <lineage>
        <taxon>Eukaryota</taxon>
        <taxon>Metazoa</taxon>
        <taxon>Ecdysozoa</taxon>
        <taxon>Arthropoda</taxon>
        <taxon>Hexapoda</taxon>
        <taxon>Insecta</taxon>
        <taxon>Pterygota</taxon>
        <taxon>Neoptera</taxon>
        <taxon>Endopterygota</taxon>
        <taxon>Lepidoptera</taxon>
        <taxon>Glossata</taxon>
        <taxon>Ditrysia</taxon>
        <taxon>Bombycoidea</taxon>
        <taxon>Bombycidae</taxon>
        <taxon>Bombycinae</taxon>
        <taxon>Bombyx</taxon>
    </lineage>
</organism>
<dbReference type="AlphaFoldDB" id="A0A8R2HT13"/>
<dbReference type="Gene3D" id="3.40.630.30">
    <property type="match status" value="1"/>
</dbReference>
<keyword evidence="2" id="KW-1185">Reference proteome</keyword>
<sequence length="250" mass="28142">MLAGNTKMPFQRPASVPIGQVWSRFKGKERDGKPAKMYQIRDMDDAKEKCLELMKSTFLRDEPLCDVLEINRDPVSIETIMKNWEEYVAQNVSLACYTEVDGEPDELVGFNIVLVKSIDDIDEDLDTVKGESWKKLLRTLIEAENLCNVFKYYGVDKYLTSSGLTVLPEHRGQNIGARLFAAREPLGNALGIEATATVFTATTSQVLAAKCGYETLAELKYSDMLKFGINLTECTTDRAKLMGTRFKKQQ</sequence>
<proteinExistence type="predicted"/>
<name>A0A8R2HT13_BOMMO</name>
<evidence type="ECO:0000313" key="1">
    <source>
        <dbReference type="EnsemblMetazoa" id="XP_021206656.1"/>
    </source>
</evidence>
<gene>
    <name evidence="1" type="primary">101737875</name>
</gene>
<reference evidence="2" key="1">
    <citation type="journal article" date="2008" name="Insect Biochem. Mol. Biol.">
        <title>The genome of a lepidopteran model insect, the silkworm Bombyx mori.</title>
        <authorList>
            <consortium name="International Silkworm Genome Consortium"/>
        </authorList>
    </citation>
    <scope>NUCLEOTIDE SEQUENCE [LARGE SCALE GENOMIC DNA]</scope>
    <source>
        <strain evidence="2">p50T</strain>
    </source>
</reference>
<dbReference type="EnsemblMetazoa" id="XM_021350981.1">
    <property type="protein sequence ID" value="XP_021206656.1"/>
    <property type="gene ID" value="LOC101737875"/>
</dbReference>
<dbReference type="PANTHER" id="PTHR20905:SF32">
    <property type="entry name" value="ARYLALKYLAMINE N-ACETYLTRANSFERASE-LIKE 7, ISOFORM A"/>
    <property type="match status" value="1"/>
</dbReference>
<dbReference type="Proteomes" id="UP000005204">
    <property type="component" value="Unassembled WGS sequence"/>
</dbReference>
<evidence type="ECO:0008006" key="3">
    <source>
        <dbReference type="Google" id="ProtNLM"/>
    </source>
</evidence>
<reference evidence="1" key="2">
    <citation type="submission" date="2022-06" db="UniProtKB">
        <authorList>
            <consortium name="EnsemblMetazoa"/>
        </authorList>
    </citation>
    <scope>IDENTIFICATION</scope>
    <source>
        <strain evidence="1">p50T (Dazao)</strain>
    </source>
</reference>
<accession>A0A8R2HT13</accession>
<dbReference type="InterPro" id="IPR016181">
    <property type="entry name" value="Acyl_CoA_acyltransferase"/>
</dbReference>
<protein>
    <recommendedName>
        <fullName evidence="3">N-acetyltransferase domain-containing protein</fullName>
    </recommendedName>
</protein>